<dbReference type="PANTHER" id="PTHR43977">
    <property type="entry name" value="STRUCTURAL MAINTENANCE OF CHROMOSOMES PROTEIN 3"/>
    <property type="match status" value="1"/>
</dbReference>
<dbReference type="CDD" id="cd03273">
    <property type="entry name" value="ABC_SMC2_euk"/>
    <property type="match status" value="1"/>
</dbReference>
<name>A0A7R8WMV9_9CRUS</name>
<sequence length="201" mass="22292">MHLKSLTIDGFKSYGHRQELNGFDPAFNAITGLNGSGKSNILDAICFLMGITTLSKVRVKSLQELVYKNGQTGINKATVTAVFDNRLKSQSPIGYEAQDEIVISRQIVIGGKNRHLINGTTVPGQRVSDLFRSVQLNVNNPHFLIMQGTINKVTGMKPKEILGMVEEACGTSMFEDKKCEAIDTLRKKDNKIREINEVRSH</sequence>
<dbReference type="EMBL" id="OB667154">
    <property type="protein sequence ID" value="CAD7233870.1"/>
    <property type="molecule type" value="Genomic_DNA"/>
</dbReference>
<evidence type="ECO:0000313" key="3">
    <source>
        <dbReference type="EMBL" id="CAD7233870.1"/>
    </source>
</evidence>
<evidence type="ECO:0000259" key="2">
    <source>
        <dbReference type="Pfam" id="PF02463"/>
    </source>
</evidence>
<proteinExistence type="predicted"/>
<feature type="domain" description="RecF/RecN/SMC N-terminal" evidence="2">
    <location>
        <begin position="2"/>
        <end position="138"/>
    </location>
</feature>
<evidence type="ECO:0000256" key="1">
    <source>
        <dbReference type="ARBA" id="ARBA00023306"/>
    </source>
</evidence>
<dbReference type="OrthoDB" id="6370944at2759"/>
<dbReference type="SUPFAM" id="SSF52540">
    <property type="entry name" value="P-loop containing nucleoside triphosphate hydrolases"/>
    <property type="match status" value="1"/>
</dbReference>
<feature type="non-terminal residue" evidence="3">
    <location>
        <position position="201"/>
    </location>
</feature>
<dbReference type="Pfam" id="PF02463">
    <property type="entry name" value="SMC_N"/>
    <property type="match status" value="1"/>
</dbReference>
<organism evidence="3">
    <name type="scientific">Cyprideis torosa</name>
    <dbReference type="NCBI Taxonomy" id="163714"/>
    <lineage>
        <taxon>Eukaryota</taxon>
        <taxon>Metazoa</taxon>
        <taxon>Ecdysozoa</taxon>
        <taxon>Arthropoda</taxon>
        <taxon>Crustacea</taxon>
        <taxon>Oligostraca</taxon>
        <taxon>Ostracoda</taxon>
        <taxon>Podocopa</taxon>
        <taxon>Podocopida</taxon>
        <taxon>Cytherocopina</taxon>
        <taxon>Cytheroidea</taxon>
        <taxon>Cytherideidae</taxon>
        <taxon>Cyprideis</taxon>
    </lineage>
</organism>
<dbReference type="GO" id="GO:0016887">
    <property type="term" value="F:ATP hydrolysis activity"/>
    <property type="evidence" value="ECO:0007669"/>
    <property type="project" value="InterPro"/>
</dbReference>
<dbReference type="GO" id="GO:0005524">
    <property type="term" value="F:ATP binding"/>
    <property type="evidence" value="ECO:0007669"/>
    <property type="project" value="InterPro"/>
</dbReference>
<dbReference type="AlphaFoldDB" id="A0A7R8WMV9"/>
<protein>
    <recommendedName>
        <fullName evidence="2">RecF/RecN/SMC N-terminal domain-containing protein</fullName>
    </recommendedName>
</protein>
<reference evidence="3" key="1">
    <citation type="submission" date="2020-11" db="EMBL/GenBank/DDBJ databases">
        <authorList>
            <person name="Tran Van P."/>
        </authorList>
    </citation>
    <scope>NUCLEOTIDE SEQUENCE</scope>
</reference>
<gene>
    <name evidence="3" type="ORF">CTOB1V02_LOCUS11689</name>
</gene>
<accession>A0A7R8WMV9</accession>
<keyword evidence="1" id="KW-0131">Cell cycle</keyword>
<dbReference type="InterPro" id="IPR027417">
    <property type="entry name" value="P-loop_NTPase"/>
</dbReference>
<dbReference type="Gene3D" id="3.40.50.300">
    <property type="entry name" value="P-loop containing nucleotide triphosphate hydrolases"/>
    <property type="match status" value="1"/>
</dbReference>
<dbReference type="InterPro" id="IPR003395">
    <property type="entry name" value="RecF/RecN/SMC_N"/>
</dbReference>
<dbReference type="InterPro" id="IPR027120">
    <property type="entry name" value="Smc2_ABC"/>
</dbReference>